<evidence type="ECO:0000313" key="2">
    <source>
        <dbReference type="EMBL" id="CAG5144739.1"/>
    </source>
</evidence>
<organism evidence="2 3">
    <name type="scientific">Alternaria atra</name>
    <dbReference type="NCBI Taxonomy" id="119953"/>
    <lineage>
        <taxon>Eukaryota</taxon>
        <taxon>Fungi</taxon>
        <taxon>Dikarya</taxon>
        <taxon>Ascomycota</taxon>
        <taxon>Pezizomycotina</taxon>
        <taxon>Dothideomycetes</taxon>
        <taxon>Pleosporomycetidae</taxon>
        <taxon>Pleosporales</taxon>
        <taxon>Pleosporineae</taxon>
        <taxon>Pleosporaceae</taxon>
        <taxon>Alternaria</taxon>
        <taxon>Alternaria sect. Ulocladioides</taxon>
    </lineage>
</organism>
<dbReference type="AlphaFoldDB" id="A0A8J2HUC5"/>
<feature type="region of interest" description="Disordered" evidence="1">
    <location>
        <begin position="232"/>
        <end position="251"/>
    </location>
</feature>
<dbReference type="EMBL" id="CAJRGZ010000015">
    <property type="protein sequence ID" value="CAG5144739.1"/>
    <property type="molecule type" value="Genomic_DNA"/>
</dbReference>
<feature type="compositionally biased region" description="Basic and acidic residues" evidence="1">
    <location>
        <begin position="232"/>
        <end position="243"/>
    </location>
</feature>
<dbReference type="RefSeq" id="XP_043165128.1">
    <property type="nucleotide sequence ID" value="XM_043309193.1"/>
</dbReference>
<evidence type="ECO:0000256" key="1">
    <source>
        <dbReference type="SAM" id="MobiDB-lite"/>
    </source>
</evidence>
<evidence type="ECO:0000313" key="3">
    <source>
        <dbReference type="Proteomes" id="UP000676310"/>
    </source>
</evidence>
<dbReference type="Proteomes" id="UP000676310">
    <property type="component" value="Unassembled WGS sequence"/>
</dbReference>
<sequence length="291" mass="33281">MCDSTFTFGQRGSHFFQCPSRREHARLPRKLARLLSSSQLKKIYHVTLSFEDSFLLTWRDTDGKDRVENSGLPPELVDFLYARNRDIPNIRCTLGPYNTSFFVHDKASYLWKNLPGALLVALQNNIQDGSWTDRPRLVALGAGDNFLLITEKNASVWDLRHYKSALTFLEKSAMSDVHSLILHAYRYQSFVMQSQGGQLLFENVPPHQVVGIQSMTAPILQDSKNAQRRVLARRESDKKENMQRRPSALQQRAQIRREWSEHSQEFTAQAKGVRLSFSLNVSLGGLARMLG</sequence>
<accession>A0A8J2HUC5</accession>
<reference evidence="2" key="1">
    <citation type="submission" date="2021-05" db="EMBL/GenBank/DDBJ databases">
        <authorList>
            <person name="Stam R."/>
        </authorList>
    </citation>
    <scope>NUCLEOTIDE SEQUENCE</scope>
    <source>
        <strain evidence="2">CS162</strain>
    </source>
</reference>
<name>A0A8J2HUC5_9PLEO</name>
<dbReference type="OrthoDB" id="5149635at2759"/>
<proteinExistence type="predicted"/>
<protein>
    <submittedName>
        <fullName evidence="2">Uncharacterized protein</fullName>
    </submittedName>
</protein>
<dbReference type="GeneID" id="67012947"/>
<gene>
    <name evidence="2" type="ORF">ALTATR162_LOCUS1596</name>
</gene>
<comment type="caution">
    <text evidence="2">The sequence shown here is derived from an EMBL/GenBank/DDBJ whole genome shotgun (WGS) entry which is preliminary data.</text>
</comment>
<keyword evidence="3" id="KW-1185">Reference proteome</keyword>